<accession>A0ACC2KYZ0</accession>
<evidence type="ECO:0000313" key="2">
    <source>
        <dbReference type="Proteomes" id="UP001234297"/>
    </source>
</evidence>
<reference evidence="1 2" key="1">
    <citation type="journal article" date="2022" name="Hortic Res">
        <title>A haplotype resolved chromosomal level avocado genome allows analysis of novel avocado genes.</title>
        <authorList>
            <person name="Nath O."/>
            <person name="Fletcher S.J."/>
            <person name="Hayward A."/>
            <person name="Shaw L.M."/>
            <person name="Masouleh A.K."/>
            <person name="Furtado A."/>
            <person name="Henry R.J."/>
            <person name="Mitter N."/>
        </authorList>
    </citation>
    <scope>NUCLEOTIDE SEQUENCE [LARGE SCALE GENOMIC DNA]</scope>
    <source>
        <strain evidence="2">cv. Hass</strain>
    </source>
</reference>
<proteinExistence type="predicted"/>
<protein>
    <submittedName>
        <fullName evidence="1">Uncharacterized protein</fullName>
    </submittedName>
</protein>
<dbReference type="EMBL" id="CM056814">
    <property type="protein sequence ID" value="KAJ8626343.1"/>
    <property type="molecule type" value="Genomic_DNA"/>
</dbReference>
<sequence>MAASAHLKTQTQTQNPKTKRRKRRETTISTSAASPNPSDLTHSHRKRLPATVVSSESAWCCSTTTSAPAKPSPTSQQQQQKRRTTANVPAQTPAPETKEPQEAEPLSVIFTVSSPSPSPFTIRVSPGRVSSPLMDSSSPPVTGVGGGGGGGFTPYPPRYNNFNNALTAGLLNPNSPPPPQLDKTRPNPTLFDMMANEPDYHPRSPIPAIPRSPIPAIPNPPSVTVGKPPASEQDRQLLLQERAAEIFGNCSPGNQFNDPTSSDLKLTLSSKDGLSLTVNVHRQILVGHSRFFASKLPERSSRQQKPFPHVLEISDCEDVGIYVETLQLMYCKDLRKKLMREDVSKVLSILKVSATIEFDAGISSCLEYLEAAPWAEDEEEKISSLLSQLHLDNAGAVEVLKRVSVEFPVIQQSYSNEETLSRLLQVVLQGKDEKARRDMKGLVSKMLRENSSQNELSMETLYLACNGCLQLLRSNFHLVAVKSDIGEVGQIARQADNLHWMLDILIDRQIADEFLKTWAEEVELVEEHSKVPAVHRYEVSRVTARLFVGIGKGQILVSKEARCALLRRWLEPFYEDFGWMRRFWKGLDRHLIEEGLSNTILTLPIDCQQEILMGWFDRFLNSGEDCPNLQRAFEVWWRRAFWRRNGEAERHRQIRVIAAACEN</sequence>
<name>A0ACC2KYZ0_PERAE</name>
<dbReference type="Proteomes" id="UP001234297">
    <property type="component" value="Chromosome 6"/>
</dbReference>
<keyword evidence="2" id="KW-1185">Reference proteome</keyword>
<organism evidence="1 2">
    <name type="scientific">Persea americana</name>
    <name type="common">Avocado</name>
    <dbReference type="NCBI Taxonomy" id="3435"/>
    <lineage>
        <taxon>Eukaryota</taxon>
        <taxon>Viridiplantae</taxon>
        <taxon>Streptophyta</taxon>
        <taxon>Embryophyta</taxon>
        <taxon>Tracheophyta</taxon>
        <taxon>Spermatophyta</taxon>
        <taxon>Magnoliopsida</taxon>
        <taxon>Magnoliidae</taxon>
        <taxon>Laurales</taxon>
        <taxon>Lauraceae</taxon>
        <taxon>Persea</taxon>
    </lineage>
</organism>
<gene>
    <name evidence="1" type="ORF">MRB53_019650</name>
</gene>
<comment type="caution">
    <text evidence="1">The sequence shown here is derived from an EMBL/GenBank/DDBJ whole genome shotgun (WGS) entry which is preliminary data.</text>
</comment>
<evidence type="ECO:0000313" key="1">
    <source>
        <dbReference type="EMBL" id="KAJ8626343.1"/>
    </source>
</evidence>